<evidence type="ECO:0000256" key="2">
    <source>
        <dbReference type="ARBA" id="ARBA00008520"/>
    </source>
</evidence>
<dbReference type="InterPro" id="IPR006059">
    <property type="entry name" value="SBP"/>
</dbReference>
<dbReference type="Proteomes" id="UP000824156">
    <property type="component" value="Unassembled WGS sequence"/>
</dbReference>
<accession>A0A9D2AZ95</accession>
<dbReference type="GO" id="GO:0042597">
    <property type="term" value="C:periplasmic space"/>
    <property type="evidence" value="ECO:0007669"/>
    <property type="project" value="UniProtKB-SubCell"/>
</dbReference>
<name>A0A9D2AZ95_9SPHI</name>
<evidence type="ECO:0000256" key="1">
    <source>
        <dbReference type="ARBA" id="ARBA00004418"/>
    </source>
</evidence>
<sequence>MQATAQRFEELNPSVEIRWKKRTLQEFADKSIDQLAQEYDLLVIDHPWIGHAATKNIFSALDDLLPTEFLEDQKNNSVGQSYLSYNYLGKQWALPTDAATPVAASRKDLLQERGLEVPKTYDELLDLAEKGLVGFSLIPIDVLMTFYMYCNTLGQEPCTDEEKVISDTVGSQALELFKELSDRLDKRFYQKNPYLVFEEMSRTNQIAYCPFAYGYSNYSRVGYGEYKLDFHDVVTFQDKGPLITTLGGAGLAISSSCKHLDVAAEYAKMVADPLIQATLYTQNGGQPGHRGAWLNKECNDLCGDFFKNTLKTLDNAYLRPRYYGQHVFQDHAGSIICNYLKDGSKGDEQDVIDELNRLYKESLNYKKTNG</sequence>
<evidence type="ECO:0000313" key="4">
    <source>
        <dbReference type="Proteomes" id="UP000824156"/>
    </source>
</evidence>
<comment type="subcellular location">
    <subcellularLocation>
        <location evidence="1">Periplasm</location>
    </subcellularLocation>
</comment>
<protein>
    <submittedName>
        <fullName evidence="3">ABC transporter substrate-binding protein</fullName>
    </submittedName>
</protein>
<dbReference type="PANTHER" id="PTHR43649">
    <property type="entry name" value="ARABINOSE-BINDING PROTEIN-RELATED"/>
    <property type="match status" value="1"/>
</dbReference>
<dbReference type="Gene3D" id="3.40.190.10">
    <property type="entry name" value="Periplasmic binding protein-like II"/>
    <property type="match status" value="1"/>
</dbReference>
<evidence type="ECO:0000313" key="3">
    <source>
        <dbReference type="EMBL" id="HIX55330.1"/>
    </source>
</evidence>
<dbReference type="AlphaFoldDB" id="A0A9D2AZ95"/>
<gene>
    <name evidence="3" type="ORF">H9853_09900</name>
</gene>
<dbReference type="EMBL" id="DXEZ01000273">
    <property type="protein sequence ID" value="HIX55330.1"/>
    <property type="molecule type" value="Genomic_DNA"/>
</dbReference>
<dbReference type="Pfam" id="PF13416">
    <property type="entry name" value="SBP_bac_8"/>
    <property type="match status" value="1"/>
</dbReference>
<dbReference type="SUPFAM" id="SSF53850">
    <property type="entry name" value="Periplasmic binding protein-like II"/>
    <property type="match status" value="1"/>
</dbReference>
<proteinExistence type="inferred from homology"/>
<comment type="similarity">
    <text evidence="2">Belongs to the bacterial solute-binding protein 1 family.</text>
</comment>
<organism evidence="3 4">
    <name type="scientific">Candidatus Sphingobacterium stercoripullorum</name>
    <dbReference type="NCBI Taxonomy" id="2838759"/>
    <lineage>
        <taxon>Bacteria</taxon>
        <taxon>Pseudomonadati</taxon>
        <taxon>Bacteroidota</taxon>
        <taxon>Sphingobacteriia</taxon>
        <taxon>Sphingobacteriales</taxon>
        <taxon>Sphingobacteriaceae</taxon>
        <taxon>Sphingobacterium</taxon>
    </lineage>
</organism>
<dbReference type="InterPro" id="IPR050490">
    <property type="entry name" value="Bact_solute-bd_prot1"/>
</dbReference>
<comment type="caution">
    <text evidence="3">The sequence shown here is derived from an EMBL/GenBank/DDBJ whole genome shotgun (WGS) entry which is preliminary data.</text>
</comment>
<reference evidence="3" key="2">
    <citation type="submission" date="2021-04" db="EMBL/GenBank/DDBJ databases">
        <authorList>
            <person name="Gilroy R."/>
        </authorList>
    </citation>
    <scope>NUCLEOTIDE SEQUENCE</scope>
    <source>
        <strain evidence="3">1719</strain>
    </source>
</reference>
<reference evidence="3" key="1">
    <citation type="journal article" date="2021" name="PeerJ">
        <title>Extensive microbial diversity within the chicken gut microbiome revealed by metagenomics and culture.</title>
        <authorList>
            <person name="Gilroy R."/>
            <person name="Ravi A."/>
            <person name="Getino M."/>
            <person name="Pursley I."/>
            <person name="Horton D.L."/>
            <person name="Alikhan N.F."/>
            <person name="Baker D."/>
            <person name="Gharbi K."/>
            <person name="Hall N."/>
            <person name="Watson M."/>
            <person name="Adriaenssens E.M."/>
            <person name="Foster-Nyarko E."/>
            <person name="Jarju S."/>
            <person name="Secka A."/>
            <person name="Antonio M."/>
            <person name="Oren A."/>
            <person name="Chaudhuri R.R."/>
            <person name="La Ragione R."/>
            <person name="Hildebrand F."/>
            <person name="Pallen M.J."/>
        </authorList>
    </citation>
    <scope>NUCLEOTIDE SEQUENCE</scope>
    <source>
        <strain evidence="3">1719</strain>
    </source>
</reference>